<dbReference type="InterPro" id="IPR006600">
    <property type="entry name" value="HTH_CenpB_DNA-bd_dom"/>
</dbReference>
<reference evidence="8 9" key="1">
    <citation type="journal article" date="2023" name="Arcadia Sci">
        <title>De novo assembly of a long-read Amblyomma americanum tick genome.</title>
        <authorList>
            <person name="Chou S."/>
            <person name="Poskanzer K.E."/>
            <person name="Rollins M."/>
            <person name="Thuy-Boun P.S."/>
        </authorList>
    </citation>
    <scope>NUCLEOTIDE SEQUENCE [LARGE SCALE GENOMIC DNA]</scope>
    <source>
        <strain evidence="8">F_SG_1</strain>
        <tissue evidence="8">Salivary glands</tissue>
    </source>
</reference>
<gene>
    <name evidence="8" type="ORF">V5799_033176</name>
</gene>
<dbReference type="EMBL" id="JARKHS020028553">
    <property type="protein sequence ID" value="KAK8764214.1"/>
    <property type="molecule type" value="Genomic_DNA"/>
</dbReference>
<dbReference type="PROSITE" id="PS51253">
    <property type="entry name" value="HTH_CENPB"/>
    <property type="match status" value="1"/>
</dbReference>
<dbReference type="InterPro" id="IPR050863">
    <property type="entry name" value="CenT-Element_Derived"/>
</dbReference>
<dbReference type="Pfam" id="PF04218">
    <property type="entry name" value="CENP-B_N"/>
    <property type="match status" value="1"/>
</dbReference>
<feature type="domain" description="HTH CENPB-type" evidence="7">
    <location>
        <begin position="61"/>
        <end position="132"/>
    </location>
</feature>
<dbReference type="GO" id="GO:0005634">
    <property type="term" value="C:nucleus"/>
    <property type="evidence" value="ECO:0007669"/>
    <property type="project" value="UniProtKB-SubCell"/>
</dbReference>
<comment type="subcellular location">
    <subcellularLocation>
        <location evidence="1 4">Nucleus</location>
    </subcellularLocation>
</comment>
<organism evidence="8 9">
    <name type="scientific">Amblyomma americanum</name>
    <name type="common">Lone star tick</name>
    <dbReference type="NCBI Taxonomy" id="6943"/>
    <lineage>
        <taxon>Eukaryota</taxon>
        <taxon>Metazoa</taxon>
        <taxon>Ecdysozoa</taxon>
        <taxon>Arthropoda</taxon>
        <taxon>Chelicerata</taxon>
        <taxon>Arachnida</taxon>
        <taxon>Acari</taxon>
        <taxon>Parasitiformes</taxon>
        <taxon>Ixodida</taxon>
        <taxon>Ixodoidea</taxon>
        <taxon>Ixodidae</taxon>
        <taxon>Amblyomminae</taxon>
        <taxon>Amblyomma</taxon>
    </lineage>
</organism>
<dbReference type="Gene3D" id="3.30.420.10">
    <property type="entry name" value="Ribonuclease H-like superfamily/Ribonuclease H"/>
    <property type="match status" value="1"/>
</dbReference>
<evidence type="ECO:0000259" key="7">
    <source>
        <dbReference type="PROSITE" id="PS51253"/>
    </source>
</evidence>
<accession>A0AAQ4DP24</accession>
<dbReference type="InterPro" id="IPR009057">
    <property type="entry name" value="Homeodomain-like_sf"/>
</dbReference>
<dbReference type="PROSITE" id="PS50960">
    <property type="entry name" value="HTH_PSQ"/>
    <property type="match status" value="1"/>
</dbReference>
<evidence type="ECO:0008006" key="10">
    <source>
        <dbReference type="Google" id="ProtNLM"/>
    </source>
</evidence>
<feature type="domain" description="HTH psq-type" evidence="6">
    <location>
        <begin position="1"/>
        <end position="50"/>
    </location>
</feature>
<dbReference type="Pfam" id="PF03184">
    <property type="entry name" value="DDE_1"/>
    <property type="match status" value="1"/>
</dbReference>
<dbReference type="Proteomes" id="UP001321473">
    <property type="component" value="Unassembled WGS sequence"/>
</dbReference>
<dbReference type="Gene3D" id="1.10.10.60">
    <property type="entry name" value="Homeodomain-like"/>
    <property type="match status" value="2"/>
</dbReference>
<dbReference type="AlphaFoldDB" id="A0AAQ4DP24"/>
<keyword evidence="9" id="KW-1185">Reference proteome</keyword>
<evidence type="ECO:0000259" key="6">
    <source>
        <dbReference type="PROSITE" id="PS50960"/>
    </source>
</evidence>
<keyword evidence="3 4" id="KW-0539">Nucleus</keyword>
<evidence type="ECO:0000256" key="5">
    <source>
        <dbReference type="SAM" id="MobiDB-lite"/>
    </source>
</evidence>
<dbReference type="Pfam" id="PF03221">
    <property type="entry name" value="HTH_Tnp_Tc5"/>
    <property type="match status" value="1"/>
</dbReference>
<evidence type="ECO:0000256" key="1">
    <source>
        <dbReference type="ARBA" id="ARBA00004123"/>
    </source>
</evidence>
<keyword evidence="2 4" id="KW-0238">DNA-binding</keyword>
<feature type="DNA-binding region" description="H-T-H motif" evidence="4">
    <location>
        <begin position="26"/>
        <end position="46"/>
    </location>
</feature>
<feature type="region of interest" description="Disordered" evidence="5">
    <location>
        <begin position="422"/>
        <end position="446"/>
    </location>
</feature>
<evidence type="ECO:0000256" key="2">
    <source>
        <dbReference type="ARBA" id="ARBA00023125"/>
    </source>
</evidence>
<evidence type="ECO:0000256" key="3">
    <source>
        <dbReference type="ARBA" id="ARBA00023242"/>
    </source>
</evidence>
<proteinExistence type="predicted"/>
<dbReference type="PANTHER" id="PTHR19303">
    <property type="entry name" value="TRANSPOSON"/>
    <property type="match status" value="1"/>
</dbReference>
<dbReference type="InterPro" id="IPR004875">
    <property type="entry name" value="DDE_SF_endonuclease_dom"/>
</dbReference>
<evidence type="ECO:0000313" key="8">
    <source>
        <dbReference type="EMBL" id="KAK8764214.1"/>
    </source>
</evidence>
<evidence type="ECO:0000256" key="4">
    <source>
        <dbReference type="PROSITE-ProRule" id="PRU00320"/>
    </source>
</evidence>
<evidence type="ECO:0000313" key="9">
    <source>
        <dbReference type="Proteomes" id="UP001321473"/>
    </source>
</evidence>
<dbReference type="SMART" id="SM00674">
    <property type="entry name" value="CENPB"/>
    <property type="match status" value="1"/>
</dbReference>
<comment type="caution">
    <text evidence="8">The sequence shown here is derived from an EMBL/GenBank/DDBJ whole genome shotgun (WGS) entry which is preliminary data.</text>
</comment>
<name>A0AAQ4DP24_AMBAM</name>
<dbReference type="PANTHER" id="PTHR19303:SF73">
    <property type="entry name" value="PROTEIN PDC2"/>
    <property type="match status" value="1"/>
</dbReference>
<protein>
    <recommendedName>
        <fullName evidence="10">Tick transposon</fullName>
    </recommendedName>
</protein>
<dbReference type="InterPro" id="IPR036397">
    <property type="entry name" value="RNaseH_sf"/>
</dbReference>
<dbReference type="SUPFAM" id="SSF46689">
    <property type="entry name" value="Homeodomain-like"/>
    <property type="match status" value="2"/>
</dbReference>
<dbReference type="InterPro" id="IPR007889">
    <property type="entry name" value="HTH_Psq"/>
</dbReference>
<dbReference type="GO" id="GO:0003677">
    <property type="term" value="F:DNA binding"/>
    <property type="evidence" value="ECO:0007669"/>
    <property type="project" value="UniProtKB-UniRule"/>
</dbReference>
<sequence length="500" mass="56520">MASKRKAISLQTKLQILRAVDSGRKKKDIASEFGVPPSTLSTILATRKKIEGNTEDAIKADRKRVRPCHHPDVEAALLSWFKDVRARNLPVSGALLQRKAHSLACVLGHDDFCASSGWLQRFKDRHEIACHTLSGEGSAVDMETCQTWLENFRPLLQEYDECDVYNVDETGVFFKLLPERSLAMKNETCHGGKKNKDRVTVVVAVNMDGSDKRRLTVIGKSAHPRCLKGVRNLQVQYTSNKKAWMTTKLFEDWLRAFDQDMERQHRKVLLLLDNCSAHKVSIVLKAVRLQFLPPNATSALQPLDKGIIRSLKCNYRKRLVTQLVFDIDRHRSTTINIKTTLEMLYGSWNEVRQSTIRNCFADAGFVLPADEEEVQPEDQAELDRTWDRLAVPGVEFDDFVSADENLAVAPELTDQEIVDRVLLPEDDSSSDSGESERDEPTMSSADAADMARRLKGYLEKLPTTKTADVEKALLSMDNVENFILRSAVKSHQTKITSFFK</sequence>